<comment type="caution">
    <text evidence="1">The sequence shown here is derived from an EMBL/GenBank/DDBJ whole genome shotgun (WGS) entry which is preliminary data.</text>
</comment>
<name>A0A9P7VHD8_9AGAR</name>
<dbReference type="AlphaFoldDB" id="A0A9P7VHD8"/>
<dbReference type="EMBL" id="MU250564">
    <property type="protein sequence ID" value="KAG7441076.1"/>
    <property type="molecule type" value="Genomic_DNA"/>
</dbReference>
<proteinExistence type="predicted"/>
<evidence type="ECO:0000313" key="1">
    <source>
        <dbReference type="EMBL" id="KAG7441076.1"/>
    </source>
</evidence>
<protein>
    <submittedName>
        <fullName evidence="1">Uncharacterized protein</fullName>
    </submittedName>
</protein>
<accession>A0A9P7VHD8</accession>
<dbReference type="OrthoDB" id="2935442at2759"/>
<reference evidence="1" key="1">
    <citation type="submission" date="2020-11" db="EMBL/GenBank/DDBJ databases">
        <title>Adaptations for nitrogen fixation in a non-lichenized fungal sporocarp promotes dispersal by wood-feeding termites.</title>
        <authorList>
            <consortium name="DOE Joint Genome Institute"/>
            <person name="Koch R.A."/>
            <person name="Yoon G."/>
            <person name="Arayal U."/>
            <person name="Lail K."/>
            <person name="Amirebrahimi M."/>
            <person name="Labutti K."/>
            <person name="Lipzen A."/>
            <person name="Riley R."/>
            <person name="Barry K."/>
            <person name="Henrissat B."/>
            <person name="Grigoriev I.V."/>
            <person name="Herr J.R."/>
            <person name="Aime M.C."/>
        </authorList>
    </citation>
    <scope>NUCLEOTIDE SEQUENCE</scope>
    <source>
        <strain evidence="1">MCA 3950</strain>
    </source>
</reference>
<sequence>MDCLYMRSESRMTFGEAFGALSFSVESVAATRTVPRGIYWTAASVQRFCQSYLLETEPRPPVNFDENACRETSVGRLQSKKRGLGTLNETLRDVPPTDPAAFDAWIISLFQRERVDDKGQHPQWLYERERSPRHVPLTDPVGFDAWIILKNKADKTHHRDAVRDEHPNSIFIDMSSSGPSGSTPAMTGPSYPQQELAWWIVPPEISPLFHNPRPVIATTSPSWLSSNGEAPLIFVSW</sequence>
<keyword evidence="2" id="KW-1185">Reference proteome</keyword>
<organism evidence="1 2">
    <name type="scientific">Guyanagaster necrorhizus</name>
    <dbReference type="NCBI Taxonomy" id="856835"/>
    <lineage>
        <taxon>Eukaryota</taxon>
        <taxon>Fungi</taxon>
        <taxon>Dikarya</taxon>
        <taxon>Basidiomycota</taxon>
        <taxon>Agaricomycotina</taxon>
        <taxon>Agaricomycetes</taxon>
        <taxon>Agaricomycetidae</taxon>
        <taxon>Agaricales</taxon>
        <taxon>Marasmiineae</taxon>
        <taxon>Physalacriaceae</taxon>
        <taxon>Guyanagaster</taxon>
    </lineage>
</organism>
<gene>
    <name evidence="1" type="ORF">BT62DRAFT_1012117</name>
</gene>
<dbReference type="RefSeq" id="XP_043034576.1">
    <property type="nucleotide sequence ID" value="XM_043177887.1"/>
</dbReference>
<evidence type="ECO:0000313" key="2">
    <source>
        <dbReference type="Proteomes" id="UP000812287"/>
    </source>
</evidence>
<dbReference type="GeneID" id="66100174"/>
<dbReference type="Proteomes" id="UP000812287">
    <property type="component" value="Unassembled WGS sequence"/>
</dbReference>